<evidence type="ECO:0000313" key="11">
    <source>
        <dbReference type="EMBL" id="GAJ23294.1"/>
    </source>
</evidence>
<keyword evidence="5" id="KW-1003">Cell membrane</keyword>
<dbReference type="NCBIfam" id="TIGR01726">
    <property type="entry name" value="HEQRo_perm_3TM"/>
    <property type="match status" value="1"/>
</dbReference>
<dbReference type="GO" id="GO:0005524">
    <property type="term" value="F:ATP binding"/>
    <property type="evidence" value="ECO:0007669"/>
    <property type="project" value="InterPro"/>
</dbReference>
<dbReference type="InterPro" id="IPR010065">
    <property type="entry name" value="AA_ABC_transptr_permease_3TM"/>
</dbReference>
<feature type="transmembrane region" description="Helical" evidence="9">
    <location>
        <begin position="128"/>
        <end position="152"/>
    </location>
</feature>
<protein>
    <recommendedName>
        <fullName evidence="10">ABC transporter domain-containing protein</fullName>
    </recommendedName>
</protein>
<dbReference type="Pfam" id="PF00005">
    <property type="entry name" value="ABC_tran"/>
    <property type="match status" value="1"/>
</dbReference>
<dbReference type="InterPro" id="IPR035906">
    <property type="entry name" value="MetI-like_sf"/>
</dbReference>
<comment type="subcellular location">
    <subcellularLocation>
        <location evidence="2">Cell membrane</location>
        <topology evidence="2">Multi-pass membrane protein</topology>
    </subcellularLocation>
    <subcellularLocation>
        <location evidence="1">Cell membrane</location>
        <topology evidence="1">Peripheral membrane protein</topology>
    </subcellularLocation>
</comment>
<dbReference type="PANTHER" id="PTHR43166">
    <property type="entry name" value="AMINO ACID IMPORT ATP-BINDING PROTEIN"/>
    <property type="match status" value="1"/>
</dbReference>
<keyword evidence="4" id="KW-0813">Transport</keyword>
<proteinExistence type="inferred from homology"/>
<dbReference type="GO" id="GO:0022857">
    <property type="term" value="F:transmembrane transporter activity"/>
    <property type="evidence" value="ECO:0007669"/>
    <property type="project" value="InterPro"/>
</dbReference>
<dbReference type="SUPFAM" id="SSF161098">
    <property type="entry name" value="MetI-like"/>
    <property type="match status" value="1"/>
</dbReference>
<dbReference type="InterPro" id="IPR050086">
    <property type="entry name" value="MetN_ABC_transporter-like"/>
</dbReference>
<feature type="non-terminal residue" evidence="11">
    <location>
        <position position="1"/>
    </location>
</feature>
<sequence>RQKAIEELRQVGLENQANLYPAQLSGGQKQRVSIARALAMDPKVMLFDEPTSALDPELIGEVLEVIKKLAIQGMTMVLVTHEMGFARSVANEIIFIENGKILESGSPYKVRIITMNENLALIYQSLPYLLKGCTITIGLVGGALGLGFVIGIPMAVGQVYGDKYVSGLISLYVWFFRGLPVLVLLFLFYFGLFSLLGLNL</sequence>
<dbReference type="Gene3D" id="3.40.50.300">
    <property type="entry name" value="P-loop containing nucleotide triphosphate hydrolases"/>
    <property type="match status" value="1"/>
</dbReference>
<feature type="non-terminal residue" evidence="11">
    <location>
        <position position="200"/>
    </location>
</feature>
<keyword evidence="8 9" id="KW-0472">Membrane</keyword>
<dbReference type="GO" id="GO:0016887">
    <property type="term" value="F:ATP hydrolysis activity"/>
    <property type="evidence" value="ECO:0007669"/>
    <property type="project" value="InterPro"/>
</dbReference>
<evidence type="ECO:0000256" key="1">
    <source>
        <dbReference type="ARBA" id="ARBA00004202"/>
    </source>
</evidence>
<dbReference type="EMBL" id="BARW01037190">
    <property type="protein sequence ID" value="GAJ23294.1"/>
    <property type="molecule type" value="Genomic_DNA"/>
</dbReference>
<feature type="transmembrane region" description="Helical" evidence="9">
    <location>
        <begin position="172"/>
        <end position="198"/>
    </location>
</feature>
<evidence type="ECO:0000256" key="6">
    <source>
        <dbReference type="ARBA" id="ARBA00022692"/>
    </source>
</evidence>
<keyword evidence="7 9" id="KW-1133">Transmembrane helix</keyword>
<keyword evidence="6 9" id="KW-0812">Transmembrane</keyword>
<comment type="caution">
    <text evidence="11">The sequence shown here is derived from an EMBL/GenBank/DDBJ whole genome shotgun (WGS) entry which is preliminary data.</text>
</comment>
<evidence type="ECO:0000259" key="10">
    <source>
        <dbReference type="Pfam" id="PF00005"/>
    </source>
</evidence>
<gene>
    <name evidence="11" type="ORF">S12H4_57485</name>
</gene>
<evidence type="ECO:0000256" key="5">
    <source>
        <dbReference type="ARBA" id="ARBA00022475"/>
    </source>
</evidence>
<dbReference type="SUPFAM" id="SSF52540">
    <property type="entry name" value="P-loop containing nucleoside triphosphate hydrolases"/>
    <property type="match status" value="1"/>
</dbReference>
<dbReference type="GO" id="GO:0043190">
    <property type="term" value="C:ATP-binding cassette (ABC) transporter complex"/>
    <property type="evidence" value="ECO:0007669"/>
    <property type="project" value="InterPro"/>
</dbReference>
<dbReference type="InterPro" id="IPR017871">
    <property type="entry name" value="ABC_transporter-like_CS"/>
</dbReference>
<dbReference type="PANTHER" id="PTHR43166:SF9">
    <property type="entry name" value="GLUTAMATE_ASPARTATE IMPORT ATP-BINDING PROTEIN GLTL"/>
    <property type="match status" value="1"/>
</dbReference>
<evidence type="ECO:0000256" key="2">
    <source>
        <dbReference type="ARBA" id="ARBA00004651"/>
    </source>
</evidence>
<evidence type="ECO:0000256" key="4">
    <source>
        <dbReference type="ARBA" id="ARBA00022448"/>
    </source>
</evidence>
<evidence type="ECO:0000256" key="3">
    <source>
        <dbReference type="ARBA" id="ARBA00005417"/>
    </source>
</evidence>
<accession>X1V0R5</accession>
<dbReference type="InterPro" id="IPR027417">
    <property type="entry name" value="P-loop_NTPase"/>
</dbReference>
<evidence type="ECO:0000256" key="9">
    <source>
        <dbReference type="SAM" id="Phobius"/>
    </source>
</evidence>
<comment type="similarity">
    <text evidence="3">Belongs to the ABC transporter superfamily.</text>
</comment>
<evidence type="ECO:0000256" key="8">
    <source>
        <dbReference type="ARBA" id="ARBA00023136"/>
    </source>
</evidence>
<dbReference type="AlphaFoldDB" id="X1V0R5"/>
<name>X1V0R5_9ZZZZ</name>
<dbReference type="Gene3D" id="1.10.3720.10">
    <property type="entry name" value="MetI-like"/>
    <property type="match status" value="1"/>
</dbReference>
<dbReference type="InterPro" id="IPR003439">
    <property type="entry name" value="ABC_transporter-like_ATP-bd"/>
</dbReference>
<reference evidence="11" key="1">
    <citation type="journal article" date="2014" name="Front. Microbiol.">
        <title>High frequency of phylogenetically diverse reductive dehalogenase-homologous genes in deep subseafloor sedimentary metagenomes.</title>
        <authorList>
            <person name="Kawai M."/>
            <person name="Futagami T."/>
            <person name="Toyoda A."/>
            <person name="Takaki Y."/>
            <person name="Nishi S."/>
            <person name="Hori S."/>
            <person name="Arai W."/>
            <person name="Tsubouchi T."/>
            <person name="Morono Y."/>
            <person name="Uchiyama I."/>
            <person name="Ito T."/>
            <person name="Fujiyama A."/>
            <person name="Inagaki F."/>
            <person name="Takami H."/>
        </authorList>
    </citation>
    <scope>NUCLEOTIDE SEQUENCE</scope>
    <source>
        <strain evidence="11">Expedition CK06-06</strain>
    </source>
</reference>
<dbReference type="PROSITE" id="PS00211">
    <property type="entry name" value="ABC_TRANSPORTER_1"/>
    <property type="match status" value="1"/>
</dbReference>
<organism evidence="11">
    <name type="scientific">marine sediment metagenome</name>
    <dbReference type="NCBI Taxonomy" id="412755"/>
    <lineage>
        <taxon>unclassified sequences</taxon>
        <taxon>metagenomes</taxon>
        <taxon>ecological metagenomes</taxon>
    </lineage>
</organism>
<feature type="domain" description="ABC transporter" evidence="10">
    <location>
        <begin position="3"/>
        <end position="52"/>
    </location>
</feature>
<evidence type="ECO:0000256" key="7">
    <source>
        <dbReference type="ARBA" id="ARBA00022989"/>
    </source>
</evidence>